<organism evidence="2 3">
    <name type="scientific">Malassezia furfur</name>
    <name type="common">Pityriasis versicolor infection agent</name>
    <name type="synonym">Pityrosporum furfur</name>
    <dbReference type="NCBI Taxonomy" id="55194"/>
    <lineage>
        <taxon>Eukaryota</taxon>
        <taxon>Fungi</taxon>
        <taxon>Dikarya</taxon>
        <taxon>Basidiomycota</taxon>
        <taxon>Ustilaginomycotina</taxon>
        <taxon>Malasseziomycetes</taxon>
        <taxon>Malasseziales</taxon>
        <taxon>Malasseziaceae</taxon>
        <taxon>Malassezia</taxon>
    </lineage>
</organism>
<feature type="compositionally biased region" description="Acidic residues" evidence="1">
    <location>
        <begin position="35"/>
        <end position="52"/>
    </location>
</feature>
<dbReference type="Proteomes" id="UP000818624">
    <property type="component" value="Chromosome 1"/>
</dbReference>
<keyword evidence="3" id="KW-1185">Reference proteome</keyword>
<evidence type="ECO:0000313" key="2">
    <source>
        <dbReference type="EMBL" id="WFD46329.1"/>
    </source>
</evidence>
<feature type="region of interest" description="Disordered" evidence="1">
    <location>
        <begin position="35"/>
        <end position="56"/>
    </location>
</feature>
<reference evidence="2 3" key="1">
    <citation type="journal article" date="2020" name="Elife">
        <title>Loss of centromere function drives karyotype evolution in closely related Malassezia species.</title>
        <authorList>
            <person name="Sankaranarayanan S.R."/>
            <person name="Ianiri G."/>
            <person name="Coelho M.A."/>
            <person name="Reza M.H."/>
            <person name="Thimmappa B.C."/>
            <person name="Ganguly P."/>
            <person name="Vadnala R.N."/>
            <person name="Sun S."/>
            <person name="Siddharthan R."/>
            <person name="Tellgren-Roth C."/>
            <person name="Dawson T.L."/>
            <person name="Heitman J."/>
            <person name="Sanyal K."/>
        </authorList>
    </citation>
    <scope>NUCLEOTIDE SEQUENCE [LARGE SCALE GENOMIC DNA]</scope>
    <source>
        <strain evidence="2">CBS14141</strain>
    </source>
</reference>
<accession>A0ABY8EN61</accession>
<evidence type="ECO:0000256" key="1">
    <source>
        <dbReference type="SAM" id="MobiDB-lite"/>
    </source>
</evidence>
<sequence>MASAVGLFAAGAVAGYFAHYARRAWWPQGEVVLSDSEEELEDDDGREGEDDAAAPASEECKMVRACWRINLLPRCLASAPT</sequence>
<dbReference type="EMBL" id="CP046234">
    <property type="protein sequence ID" value="WFD46329.1"/>
    <property type="molecule type" value="Genomic_DNA"/>
</dbReference>
<proteinExistence type="predicted"/>
<name>A0ABY8EN61_MALFU</name>
<evidence type="ECO:0000313" key="3">
    <source>
        <dbReference type="Proteomes" id="UP000818624"/>
    </source>
</evidence>
<protein>
    <submittedName>
        <fullName evidence="2">Uncharacterized protein</fullName>
    </submittedName>
</protein>
<gene>
    <name evidence="2" type="ORF">GLX27_000964</name>
</gene>